<dbReference type="AlphaFoldDB" id="A0A023X5F3"/>
<proteinExistence type="predicted"/>
<reference evidence="2 4" key="1">
    <citation type="submission" date="2014-03" db="EMBL/GenBank/DDBJ databases">
        <title>Complete genome sequence of the Radio-Resistant Rubrobacter radiotolerans RSPS-4.</title>
        <authorList>
            <person name="Egas C.C."/>
            <person name="Barroso C.C."/>
            <person name="Froufe H.J.C."/>
            <person name="Pacheco J.J."/>
            <person name="Albuquerque L.L."/>
            <person name="da Costa M.M.S."/>
        </authorList>
    </citation>
    <scope>NUCLEOTIDE SEQUENCE [LARGE SCALE GENOMIC DNA]</scope>
    <source>
        <strain evidence="2 4">RSPS-4</strain>
    </source>
</reference>
<protein>
    <submittedName>
        <fullName evidence="2">Uncharacterized protein</fullName>
    </submittedName>
</protein>
<feature type="region of interest" description="Disordered" evidence="1">
    <location>
        <begin position="1"/>
        <end position="21"/>
    </location>
</feature>
<gene>
    <name evidence="2" type="ORF">RradSPS_2409</name>
    <name evidence="3" type="ORF">SIL72_13795</name>
</gene>
<dbReference type="Proteomes" id="UP001281130">
    <property type="component" value="Unassembled WGS sequence"/>
</dbReference>
<dbReference type="Proteomes" id="UP000025229">
    <property type="component" value="Chromosome"/>
</dbReference>
<organism evidence="2 4">
    <name type="scientific">Rubrobacter radiotolerans</name>
    <name type="common">Arthrobacter radiotolerans</name>
    <dbReference type="NCBI Taxonomy" id="42256"/>
    <lineage>
        <taxon>Bacteria</taxon>
        <taxon>Bacillati</taxon>
        <taxon>Actinomycetota</taxon>
        <taxon>Rubrobacteria</taxon>
        <taxon>Rubrobacterales</taxon>
        <taxon>Rubrobacteraceae</taxon>
        <taxon>Rubrobacter</taxon>
    </lineage>
</organism>
<sequence length="155" mass="15912">MRPERETTPRHTHPSLVSASEAAARIPSLLSPAAGARSDALPDGLASRTALALAVRLEELVAEPDLPQRPELLAEAAGLLGDLATLAACNAGESRKSLHAEVLVLCEASGELEALAASDGRAAEGSFAARDLRVGAWKAALAARQLSGEPPEPAL</sequence>
<evidence type="ECO:0000313" key="4">
    <source>
        <dbReference type="Proteomes" id="UP000025229"/>
    </source>
</evidence>
<evidence type="ECO:0000313" key="3">
    <source>
        <dbReference type="EMBL" id="MDX5895095.1"/>
    </source>
</evidence>
<dbReference type="RefSeq" id="WP_038682969.1">
    <property type="nucleotide sequence ID" value="NZ_CP007514.1"/>
</dbReference>
<name>A0A023X5F3_RUBRA</name>
<accession>A0A023X5F3</accession>
<evidence type="ECO:0000313" key="2">
    <source>
        <dbReference type="EMBL" id="AHY47692.1"/>
    </source>
</evidence>
<dbReference type="KEGG" id="rrd:RradSPS_2409"/>
<dbReference type="STRING" id="42256.RradSPS_2409"/>
<dbReference type="EMBL" id="JAWXXX010000001">
    <property type="protein sequence ID" value="MDX5895095.1"/>
    <property type="molecule type" value="Genomic_DNA"/>
</dbReference>
<dbReference type="HOGENOM" id="CLU_1694192_0_0_11"/>
<dbReference type="EMBL" id="CP007514">
    <property type="protein sequence ID" value="AHY47692.1"/>
    <property type="molecule type" value="Genomic_DNA"/>
</dbReference>
<evidence type="ECO:0000256" key="1">
    <source>
        <dbReference type="SAM" id="MobiDB-lite"/>
    </source>
</evidence>
<keyword evidence="4" id="KW-1185">Reference proteome</keyword>
<reference evidence="3" key="2">
    <citation type="submission" date="2023-11" db="EMBL/GenBank/DDBJ databases">
        <title>MicrobeMod: A computational toolkit for identifying prokaryotic methylation and restriction-modification with nanopore sequencing.</title>
        <authorList>
            <person name="Crits-Christoph A."/>
            <person name="Kang S.C."/>
            <person name="Lee H."/>
            <person name="Ostrov N."/>
        </authorList>
    </citation>
    <scope>NUCLEOTIDE SEQUENCE</scope>
    <source>
        <strain evidence="3">ATCC 51242</strain>
    </source>
</reference>